<dbReference type="InterPro" id="IPR000415">
    <property type="entry name" value="Nitroreductase-like"/>
</dbReference>
<dbReference type="AlphaFoldDB" id="A0A0R1KU12"/>
<dbReference type="STRING" id="1423788.FC78_GL001519"/>
<reference evidence="1 2" key="1">
    <citation type="journal article" date="2015" name="Genome Announc.">
        <title>Expanding the biotechnology potential of lactobacilli through comparative genomics of 213 strains and associated genera.</title>
        <authorList>
            <person name="Sun Z."/>
            <person name="Harris H.M."/>
            <person name="McCann A."/>
            <person name="Guo C."/>
            <person name="Argimon S."/>
            <person name="Zhang W."/>
            <person name="Yang X."/>
            <person name="Jeffery I.B."/>
            <person name="Cooney J.C."/>
            <person name="Kagawa T.F."/>
            <person name="Liu W."/>
            <person name="Song Y."/>
            <person name="Salvetti E."/>
            <person name="Wrobel A."/>
            <person name="Rasinkangas P."/>
            <person name="Parkhill J."/>
            <person name="Rea M.C."/>
            <person name="O'Sullivan O."/>
            <person name="Ritari J."/>
            <person name="Douillard F.P."/>
            <person name="Paul Ross R."/>
            <person name="Yang R."/>
            <person name="Briner A.E."/>
            <person name="Felis G.E."/>
            <person name="de Vos W.M."/>
            <person name="Barrangou R."/>
            <person name="Klaenhammer T.R."/>
            <person name="Caufield P.W."/>
            <person name="Cui Y."/>
            <person name="Zhang H."/>
            <person name="O'Toole P.W."/>
        </authorList>
    </citation>
    <scope>NUCLEOTIDE SEQUENCE [LARGE SCALE GENOMIC DNA]</scope>
    <source>
        <strain evidence="1 2">DSM 19674</strain>
    </source>
</reference>
<keyword evidence="2" id="KW-1185">Reference proteome</keyword>
<dbReference type="OrthoDB" id="9801593at2"/>
<evidence type="ECO:0000313" key="1">
    <source>
        <dbReference type="EMBL" id="KRK83562.1"/>
    </source>
</evidence>
<protein>
    <recommendedName>
        <fullName evidence="3">Nitroreductase domain-containing protein</fullName>
    </recommendedName>
</protein>
<dbReference type="PATRIC" id="fig|1423788.3.peg.1565"/>
<name>A0A0R1KU12_9LACO</name>
<dbReference type="GO" id="GO:0016491">
    <property type="term" value="F:oxidoreductase activity"/>
    <property type="evidence" value="ECO:0007669"/>
    <property type="project" value="InterPro"/>
</dbReference>
<dbReference type="RefSeq" id="WP_056951774.1">
    <property type="nucleotide sequence ID" value="NZ_AZDY01000036.1"/>
</dbReference>
<proteinExistence type="predicted"/>
<organism evidence="1 2">
    <name type="scientific">Companilactobacillus bobalius DSM 19674</name>
    <dbReference type="NCBI Taxonomy" id="1423788"/>
    <lineage>
        <taxon>Bacteria</taxon>
        <taxon>Bacillati</taxon>
        <taxon>Bacillota</taxon>
        <taxon>Bacilli</taxon>
        <taxon>Lactobacillales</taxon>
        <taxon>Lactobacillaceae</taxon>
        <taxon>Companilactobacillus</taxon>
        <taxon>Companilactobacillus bobalius</taxon>
    </lineage>
</organism>
<evidence type="ECO:0008006" key="3">
    <source>
        <dbReference type="Google" id="ProtNLM"/>
    </source>
</evidence>
<accession>A0A0R1KU12</accession>
<dbReference type="Proteomes" id="UP000051515">
    <property type="component" value="Unassembled WGS sequence"/>
</dbReference>
<dbReference type="EMBL" id="AZDY01000036">
    <property type="protein sequence ID" value="KRK83562.1"/>
    <property type="molecule type" value="Genomic_DNA"/>
</dbReference>
<evidence type="ECO:0000313" key="2">
    <source>
        <dbReference type="Proteomes" id="UP000051515"/>
    </source>
</evidence>
<gene>
    <name evidence="1" type="ORF">FC78_GL001519</name>
</gene>
<dbReference type="Gene3D" id="3.40.109.10">
    <property type="entry name" value="NADH Oxidase"/>
    <property type="match status" value="1"/>
</dbReference>
<comment type="caution">
    <text evidence="1">The sequence shown here is derived from an EMBL/GenBank/DDBJ whole genome shotgun (WGS) entry which is preliminary data.</text>
</comment>
<sequence length="250" mass="29025">MKNKIIDIIDNNDIGSSDLLKYKRVWNTMEHGKKKKENFKYELVQNTSPFFTHDNQLKPIKLMKGYGIKSIREFQRIPMKREDLLKVISLSFCKGNQSNHRSYGSAGALYPIFPILIVTKDNIVEKLSRGIYVLDDDTQNLIYVSCGQELNKMAKYIYPYDENKKLPSDLMICYCFSLFRTTIKYGFRGFRHMLFEAGEMAEAFRLFGSREIPDFGDISWSGFDDEGVKKTIGISNISPVMIQFFGYRSN</sequence>